<name>A0A4R6M0R3_9FIRM</name>
<evidence type="ECO:0000256" key="3">
    <source>
        <dbReference type="ARBA" id="ARBA00022475"/>
    </source>
</evidence>
<evidence type="ECO:0000256" key="2">
    <source>
        <dbReference type="ARBA" id="ARBA00022448"/>
    </source>
</evidence>
<evidence type="ECO:0000256" key="1">
    <source>
        <dbReference type="ARBA" id="ARBA00004651"/>
    </source>
</evidence>
<evidence type="ECO:0000313" key="10">
    <source>
        <dbReference type="Proteomes" id="UP000295064"/>
    </source>
</evidence>
<feature type="transmembrane region" description="Helical" evidence="7">
    <location>
        <begin position="180"/>
        <end position="205"/>
    </location>
</feature>
<dbReference type="PROSITE" id="PS50928">
    <property type="entry name" value="ABC_TM1"/>
    <property type="match status" value="1"/>
</dbReference>
<keyword evidence="6 7" id="KW-0472">Membrane</keyword>
<proteinExistence type="inferred from homology"/>
<dbReference type="SUPFAM" id="SSF161098">
    <property type="entry name" value="MetI-like"/>
    <property type="match status" value="1"/>
</dbReference>
<evidence type="ECO:0000313" key="9">
    <source>
        <dbReference type="EMBL" id="TDO93910.1"/>
    </source>
</evidence>
<dbReference type="CDD" id="cd06261">
    <property type="entry name" value="TM_PBP2"/>
    <property type="match status" value="1"/>
</dbReference>
<dbReference type="GO" id="GO:0005886">
    <property type="term" value="C:plasma membrane"/>
    <property type="evidence" value="ECO:0007669"/>
    <property type="project" value="UniProtKB-SubCell"/>
</dbReference>
<gene>
    <name evidence="9" type="ORF">DFR79_10562</name>
</gene>
<dbReference type="EMBL" id="SNWX01000005">
    <property type="protein sequence ID" value="TDO93910.1"/>
    <property type="molecule type" value="Genomic_DNA"/>
</dbReference>
<evidence type="ECO:0000259" key="8">
    <source>
        <dbReference type="PROSITE" id="PS50928"/>
    </source>
</evidence>
<dbReference type="Gene3D" id="1.10.3720.10">
    <property type="entry name" value="MetI-like"/>
    <property type="match status" value="1"/>
</dbReference>
<evidence type="ECO:0000256" key="6">
    <source>
        <dbReference type="ARBA" id="ARBA00023136"/>
    </source>
</evidence>
<dbReference type="AlphaFoldDB" id="A0A4R6M0R3"/>
<comment type="caution">
    <text evidence="9">The sequence shown here is derived from an EMBL/GenBank/DDBJ whole genome shotgun (WGS) entry which is preliminary data.</text>
</comment>
<reference evidence="9 10" key="1">
    <citation type="submission" date="2019-03" db="EMBL/GenBank/DDBJ databases">
        <title>Subsurface microbial communities from deep shales in Ohio and West Virginia, USA.</title>
        <authorList>
            <person name="Wrighton K."/>
        </authorList>
    </citation>
    <scope>NUCLEOTIDE SEQUENCE [LARGE SCALE GENOMIC DNA]</scope>
    <source>
        <strain evidence="9 10">MA284_T2</strain>
    </source>
</reference>
<keyword evidence="4 7" id="KW-0812">Transmembrane</keyword>
<accession>A0A4R6M0R3</accession>
<feature type="transmembrane region" description="Helical" evidence="7">
    <location>
        <begin position="139"/>
        <end position="159"/>
    </location>
</feature>
<dbReference type="RefSeq" id="WP_133514403.1">
    <property type="nucleotide sequence ID" value="NZ_SNWX01000005.1"/>
</dbReference>
<evidence type="ECO:0000256" key="4">
    <source>
        <dbReference type="ARBA" id="ARBA00022692"/>
    </source>
</evidence>
<feature type="transmembrane region" description="Helical" evidence="7">
    <location>
        <begin position="7"/>
        <end position="29"/>
    </location>
</feature>
<protein>
    <submittedName>
        <fullName evidence="9">Carbohydrate ABC transporter membrane protein 2 (CUT1 family)</fullName>
    </submittedName>
</protein>
<keyword evidence="2 7" id="KW-0813">Transport</keyword>
<dbReference type="Proteomes" id="UP000295064">
    <property type="component" value="Unassembled WGS sequence"/>
</dbReference>
<feature type="domain" description="ABC transmembrane type-1" evidence="8">
    <location>
        <begin position="70"/>
        <end position="260"/>
    </location>
</feature>
<evidence type="ECO:0000256" key="5">
    <source>
        <dbReference type="ARBA" id="ARBA00022989"/>
    </source>
</evidence>
<dbReference type="Pfam" id="PF00528">
    <property type="entry name" value="BPD_transp_1"/>
    <property type="match status" value="1"/>
</dbReference>
<feature type="transmembrane region" description="Helical" evidence="7">
    <location>
        <begin position="66"/>
        <end position="93"/>
    </location>
</feature>
<dbReference type="PANTHER" id="PTHR43744">
    <property type="entry name" value="ABC TRANSPORTER PERMEASE PROTEIN MG189-RELATED-RELATED"/>
    <property type="match status" value="1"/>
</dbReference>
<comment type="subcellular location">
    <subcellularLocation>
        <location evidence="1 7">Cell membrane</location>
        <topology evidence="1 7">Multi-pass membrane protein</topology>
    </subcellularLocation>
</comment>
<feature type="transmembrane region" description="Helical" evidence="7">
    <location>
        <begin position="239"/>
        <end position="260"/>
    </location>
</feature>
<dbReference type="GO" id="GO:0055085">
    <property type="term" value="P:transmembrane transport"/>
    <property type="evidence" value="ECO:0007669"/>
    <property type="project" value="InterPro"/>
</dbReference>
<sequence>MNKKINKLIFFIIAILVAIIIIFPLYWLFIGSIQKSGDIFAYPPNFIPEKVNIDNFLNLFERDIPFYTYFFNSAYTVFFHVLGVLVFSSMAGFALAKYNFRGKKIIFSIIIAGMLIPFQALIIPLFLVSQKLGIFDNRIALFLPFFAQPFAVFLMRQYMLEIPDSLMEAARIDGASELRIFWQIVTPIIKPAFAAVAIVDFVAAWNAFVWPLTILRTQSKFTLPIWLNALIKDPYVVDYGLMFAAALITVLPILIAFLFLQKQFISGLAAGAED</sequence>
<dbReference type="InterPro" id="IPR000515">
    <property type="entry name" value="MetI-like"/>
</dbReference>
<dbReference type="PANTHER" id="PTHR43744:SF8">
    <property type="entry name" value="SN-GLYCEROL-3-PHOSPHATE TRANSPORT SYSTEM PERMEASE PROTEIN UGPE"/>
    <property type="match status" value="1"/>
</dbReference>
<dbReference type="InterPro" id="IPR035906">
    <property type="entry name" value="MetI-like_sf"/>
</dbReference>
<feature type="transmembrane region" description="Helical" evidence="7">
    <location>
        <begin position="105"/>
        <end position="127"/>
    </location>
</feature>
<keyword evidence="3" id="KW-1003">Cell membrane</keyword>
<evidence type="ECO:0000256" key="7">
    <source>
        <dbReference type="RuleBase" id="RU363032"/>
    </source>
</evidence>
<comment type="similarity">
    <text evidence="7">Belongs to the binding-protein-dependent transport system permease family.</text>
</comment>
<dbReference type="OrthoDB" id="9771544at2"/>
<organism evidence="9 10">
    <name type="scientific">Halanaerobium saccharolyticum</name>
    <dbReference type="NCBI Taxonomy" id="43595"/>
    <lineage>
        <taxon>Bacteria</taxon>
        <taxon>Bacillati</taxon>
        <taxon>Bacillota</taxon>
        <taxon>Clostridia</taxon>
        <taxon>Halanaerobiales</taxon>
        <taxon>Halanaerobiaceae</taxon>
        <taxon>Halanaerobium</taxon>
    </lineage>
</organism>
<keyword evidence="5 7" id="KW-1133">Transmembrane helix</keyword>